<dbReference type="InterPro" id="IPR036610">
    <property type="entry name" value="PEBP-like_sf"/>
</dbReference>
<evidence type="ECO:0008006" key="4">
    <source>
        <dbReference type="Google" id="ProtNLM"/>
    </source>
</evidence>
<protein>
    <recommendedName>
        <fullName evidence="4">PBP family phospholipid-binding protein</fullName>
    </recommendedName>
</protein>
<dbReference type="CDD" id="cd00865">
    <property type="entry name" value="PEBP_bact_arch"/>
    <property type="match status" value="1"/>
</dbReference>
<evidence type="ECO:0000313" key="3">
    <source>
        <dbReference type="Proteomes" id="UP000295818"/>
    </source>
</evidence>
<proteinExistence type="inferred from homology"/>
<evidence type="ECO:0000256" key="1">
    <source>
        <dbReference type="ARBA" id="ARBA00007120"/>
    </source>
</evidence>
<dbReference type="InterPro" id="IPR005247">
    <property type="entry name" value="YbhB_YbcL/LppC-like"/>
</dbReference>
<dbReference type="SUPFAM" id="SSF49777">
    <property type="entry name" value="PEBP-like"/>
    <property type="match status" value="1"/>
</dbReference>
<dbReference type="InterPro" id="IPR008914">
    <property type="entry name" value="PEBP"/>
</dbReference>
<reference evidence="2 3" key="1">
    <citation type="journal article" date="2015" name="Stand. Genomic Sci.">
        <title>Genomic Encyclopedia of Bacterial and Archaeal Type Strains, Phase III: the genomes of soil and plant-associated and newly described type strains.</title>
        <authorList>
            <person name="Whitman W.B."/>
            <person name="Woyke T."/>
            <person name="Klenk H.P."/>
            <person name="Zhou Y."/>
            <person name="Lilburn T.G."/>
            <person name="Beck B.J."/>
            <person name="De Vos P."/>
            <person name="Vandamme P."/>
            <person name="Eisen J.A."/>
            <person name="Garrity G."/>
            <person name="Hugenholtz P."/>
            <person name="Kyrpides N.C."/>
        </authorList>
    </citation>
    <scope>NUCLEOTIDE SEQUENCE [LARGE SCALE GENOMIC DNA]</scope>
    <source>
        <strain evidence="2 3">VKM Ac-2538</strain>
    </source>
</reference>
<accession>A0ABY2BDY2</accession>
<organism evidence="2 3">
    <name type="scientific">Kribbella orskensis</name>
    <dbReference type="NCBI Taxonomy" id="2512216"/>
    <lineage>
        <taxon>Bacteria</taxon>
        <taxon>Bacillati</taxon>
        <taxon>Actinomycetota</taxon>
        <taxon>Actinomycetes</taxon>
        <taxon>Propionibacteriales</taxon>
        <taxon>Kribbellaceae</taxon>
        <taxon>Kribbella</taxon>
    </lineage>
</organism>
<dbReference type="Pfam" id="PF01161">
    <property type="entry name" value="PBP"/>
    <property type="match status" value="1"/>
</dbReference>
<keyword evidence="3" id="KW-1185">Reference proteome</keyword>
<evidence type="ECO:0000313" key="2">
    <source>
        <dbReference type="EMBL" id="TCO17163.1"/>
    </source>
</evidence>
<dbReference type="NCBIfam" id="TIGR00481">
    <property type="entry name" value="YbhB/YbcL family Raf kinase inhibitor-like protein"/>
    <property type="match status" value="1"/>
</dbReference>
<dbReference type="PANTHER" id="PTHR30289">
    <property type="entry name" value="UNCHARACTERIZED PROTEIN YBCL-RELATED"/>
    <property type="match status" value="1"/>
</dbReference>
<name>A0ABY2BDY2_9ACTN</name>
<dbReference type="PANTHER" id="PTHR30289:SF1">
    <property type="entry name" value="PEBP (PHOSPHATIDYLETHANOLAMINE-BINDING PROTEIN) FAMILY PROTEIN"/>
    <property type="match status" value="1"/>
</dbReference>
<dbReference type="Gene3D" id="3.90.280.10">
    <property type="entry name" value="PEBP-like"/>
    <property type="match status" value="1"/>
</dbReference>
<comment type="caution">
    <text evidence="2">The sequence shown here is derived from an EMBL/GenBank/DDBJ whole genome shotgun (WGS) entry which is preliminary data.</text>
</comment>
<dbReference type="EMBL" id="SLWM01000015">
    <property type="protein sequence ID" value="TCO17163.1"/>
    <property type="molecule type" value="Genomic_DNA"/>
</dbReference>
<sequence>MTCDSPGDYSPPLVFRHVPTGTTELLVSMVDEDKTSPQGDPLIHWVEWKIPPTSAGLTEHVKPDQAREGLNDLHEATYVGPCPPPGQTHHYRFTLLALSKSLNLPYGSAVRTVLQAAKPFVLDTATFVAAYHRRTLVRRERLVVIDLSSARALVLRLWPARQLPPLASQPGCSW</sequence>
<comment type="similarity">
    <text evidence="1">Belongs to the UPF0098 family.</text>
</comment>
<dbReference type="Proteomes" id="UP000295818">
    <property type="component" value="Unassembled WGS sequence"/>
</dbReference>
<gene>
    <name evidence="2" type="ORF">EV644_115185</name>
</gene>